<organism evidence="6 7">
    <name type="scientific">Acanthopleuribacter pedis</name>
    <dbReference type="NCBI Taxonomy" id="442870"/>
    <lineage>
        <taxon>Bacteria</taxon>
        <taxon>Pseudomonadati</taxon>
        <taxon>Acidobacteriota</taxon>
        <taxon>Holophagae</taxon>
        <taxon>Acanthopleuribacterales</taxon>
        <taxon>Acanthopleuribacteraceae</taxon>
        <taxon>Acanthopleuribacter</taxon>
    </lineage>
</organism>
<protein>
    <recommendedName>
        <fullName evidence="5">L-tyrosine decarboxylase C-terminal domain-containing protein</fullName>
    </recommendedName>
</protein>
<comment type="caution">
    <text evidence="6">The sequence shown here is derived from an EMBL/GenBank/DDBJ whole genome shotgun (WGS) entry which is preliminary data.</text>
</comment>
<dbReference type="Pfam" id="PF21391">
    <property type="entry name" value="tyr_de_CO2_C"/>
    <property type="match status" value="1"/>
</dbReference>
<dbReference type="GO" id="GO:0030170">
    <property type="term" value="F:pyridoxal phosphate binding"/>
    <property type="evidence" value="ECO:0007669"/>
    <property type="project" value="InterPro"/>
</dbReference>
<keyword evidence="7" id="KW-1185">Reference proteome</keyword>
<proteinExistence type="predicted"/>
<dbReference type="PROSITE" id="PS00392">
    <property type="entry name" value="DDC_GAD_HDC_YDC"/>
    <property type="match status" value="1"/>
</dbReference>
<feature type="modified residue" description="N6-(pyridoxal phosphate)lysine" evidence="4">
    <location>
        <position position="354"/>
    </location>
</feature>
<gene>
    <name evidence="6" type="ORF">J3U88_19255</name>
</gene>
<dbReference type="GO" id="GO:0019752">
    <property type="term" value="P:carboxylic acid metabolic process"/>
    <property type="evidence" value="ECO:0007669"/>
    <property type="project" value="InterPro"/>
</dbReference>
<comment type="cofactor">
    <cofactor evidence="1 4">
        <name>pyridoxal 5'-phosphate</name>
        <dbReference type="ChEBI" id="CHEBI:597326"/>
    </cofactor>
</comment>
<dbReference type="Proteomes" id="UP000664417">
    <property type="component" value="Unassembled WGS sequence"/>
</dbReference>
<dbReference type="SUPFAM" id="SSF53383">
    <property type="entry name" value="PLP-dependent transferases"/>
    <property type="match status" value="1"/>
</dbReference>
<dbReference type="InterPro" id="IPR050477">
    <property type="entry name" value="GrpII_AminoAcid_Decarb"/>
</dbReference>
<evidence type="ECO:0000313" key="7">
    <source>
        <dbReference type="Proteomes" id="UP000664417"/>
    </source>
</evidence>
<accession>A0A8J7U598</accession>
<dbReference type="InterPro" id="IPR015421">
    <property type="entry name" value="PyrdxlP-dep_Trfase_major"/>
</dbReference>
<dbReference type="PANTHER" id="PTHR42735:SF4">
    <property type="entry name" value="PYRIDOXAL PHOSPHATE-DEPENDENT DECARBOXYLASE FAMILY PROTEIN"/>
    <property type="match status" value="1"/>
</dbReference>
<dbReference type="GO" id="GO:0016831">
    <property type="term" value="F:carboxy-lyase activity"/>
    <property type="evidence" value="ECO:0007669"/>
    <property type="project" value="InterPro"/>
</dbReference>
<name>A0A8J7U598_9BACT</name>
<dbReference type="InterPro" id="IPR021115">
    <property type="entry name" value="Pyridoxal-P_BS"/>
</dbReference>
<dbReference type="RefSeq" id="WP_207860577.1">
    <property type="nucleotide sequence ID" value="NZ_JAFREP010000018.1"/>
</dbReference>
<dbReference type="InterPro" id="IPR049373">
    <property type="entry name" value="TyrDC_C"/>
</dbReference>
<evidence type="ECO:0000313" key="6">
    <source>
        <dbReference type="EMBL" id="MBO1320624.1"/>
    </source>
</evidence>
<keyword evidence="3" id="KW-0456">Lyase</keyword>
<keyword evidence="2 4" id="KW-0663">Pyridoxal phosphate</keyword>
<dbReference type="Gene3D" id="3.40.640.10">
    <property type="entry name" value="Type I PLP-dependent aspartate aminotransferase-like (Major domain)"/>
    <property type="match status" value="1"/>
</dbReference>
<evidence type="ECO:0000256" key="4">
    <source>
        <dbReference type="PIRSR" id="PIRSR602129-50"/>
    </source>
</evidence>
<feature type="domain" description="L-tyrosine decarboxylase C-terminal" evidence="5">
    <location>
        <begin position="447"/>
        <end position="595"/>
    </location>
</feature>
<dbReference type="AlphaFoldDB" id="A0A8J7U598"/>
<sequence>MRQELQELSAELKNAAPFYSPRYIGHMNSDLLLPGVIAEFMTMMYNPNNVAAEAGPATVPRELEVGWQLARMFGYNTDPEKGTTAWGHLTSGGTIANYEGIWNFREVKFYPIALAEAAGVMGIDFEAVGPEQRKLSEYSKWALVNFSIADTVDLLASVKRQISASGMKPKEVKQFKGIIDRETLVGLGAADFFGKHREIKPPKVIVPITAHYSWDKSLKVLGLGLNNLVLVKTDKKMCLRIDHFEELIDTFENEQIPVLGAVGVLGSTEFSTIDPIDEMLEIREDAYDRGFYFGLHIDAAWGGYMCSLFRREETNQFCEREEVHEDLSYFPSQEIYDAFKAVADSDSITVDPHKLGYLPYPCGAFVARNMGVIDFISQKASYLYDIKDDRSHKSQVEKLINLGQFILEGSKPGAAAAAAYVTHRVVPLNKHHFGRLVKVTIKQCEYFYKKITTLANELDKKVLIKIPFFPETNIICFAVNVKGNDKLALMNFFGRRVFERLKINRFEPLQMKEFVGSYTSLVHGKIDDELAHEVLCDLEIDTQTFVSDVTDSQSQADHIFLFRHSLMSPWLLHRWENKNYIDRYIDYLKELIEAELLKLSKAKPMQQKKKGTSPAESE</sequence>
<dbReference type="InterPro" id="IPR015424">
    <property type="entry name" value="PyrdxlP-dep_Trfase"/>
</dbReference>
<dbReference type="EMBL" id="JAFREP010000018">
    <property type="protein sequence ID" value="MBO1320624.1"/>
    <property type="molecule type" value="Genomic_DNA"/>
</dbReference>
<reference evidence="6" key="1">
    <citation type="submission" date="2021-03" db="EMBL/GenBank/DDBJ databases">
        <authorList>
            <person name="Wang G."/>
        </authorList>
    </citation>
    <scope>NUCLEOTIDE SEQUENCE</scope>
    <source>
        <strain evidence="6">KCTC 12899</strain>
    </source>
</reference>
<dbReference type="Pfam" id="PF00282">
    <property type="entry name" value="Pyridoxal_deC"/>
    <property type="match status" value="1"/>
</dbReference>
<dbReference type="PANTHER" id="PTHR42735">
    <property type="match status" value="1"/>
</dbReference>
<evidence type="ECO:0000259" key="5">
    <source>
        <dbReference type="Pfam" id="PF21391"/>
    </source>
</evidence>
<evidence type="ECO:0000256" key="1">
    <source>
        <dbReference type="ARBA" id="ARBA00001933"/>
    </source>
</evidence>
<evidence type="ECO:0000256" key="3">
    <source>
        <dbReference type="ARBA" id="ARBA00023239"/>
    </source>
</evidence>
<evidence type="ECO:0000256" key="2">
    <source>
        <dbReference type="ARBA" id="ARBA00022898"/>
    </source>
</evidence>
<dbReference type="InterPro" id="IPR002129">
    <property type="entry name" value="PyrdxlP-dep_de-COase"/>
</dbReference>